<evidence type="ECO:0000313" key="1">
    <source>
        <dbReference type="EMBL" id="OUD15394.1"/>
    </source>
</evidence>
<sequence>MSRVPLFLKIIVGLFFSAVLAFCVQAKQECFSTSPNLKNGQKWRVAYVQGGPYIHYRTNLISLLEALRDLNWVEPFQLPEAKSNDDTEELWQWLSKNIRSNYIEFVADAYWCGQWPKQEEEKAAFKEKVLSRLRTSSDIDLVLAFGTLGGQIMAEKVHRIPTLVMSIADAVAAGVVESASDSGFDYIHARVDSTRFERQLELFHRIVQFDVLGIVYEDSDIGRSYAGVTRIQNMAKKLGFHLTECKAPSDKTVVVQKTIECYQYLAPIVDAVYLTYDVNIKEAHLPDIIAPLLAYKRPSFSQSGPREVKYGALMGMTDVSYKEVGFFHASTMAKIFNGAKPRQLNQEFPNPYRLAINVETERQIGFQFPDSILMMVDEVYTDIRTVP</sequence>
<reference evidence="1 2" key="1">
    <citation type="submission" date="2016-12" db="EMBL/GenBank/DDBJ databases">
        <title>Thioflexothrix psekupsii D3 genome sequencing and assembly.</title>
        <authorList>
            <person name="Fomenkov A."/>
            <person name="Vincze T."/>
            <person name="Grabovich M."/>
            <person name="Anton B.P."/>
            <person name="Dubinina G."/>
            <person name="Orlova M."/>
            <person name="Belousova E."/>
            <person name="Roberts R.J."/>
        </authorList>
    </citation>
    <scope>NUCLEOTIDE SEQUENCE [LARGE SCALE GENOMIC DNA]</scope>
    <source>
        <strain evidence="1">D3</strain>
    </source>
</reference>
<dbReference type="Pfam" id="PF04392">
    <property type="entry name" value="ABC_sub_bind"/>
    <property type="match status" value="1"/>
</dbReference>
<gene>
    <name evidence="1" type="ORF">TPSD3_02375</name>
</gene>
<protein>
    <recommendedName>
        <fullName evidence="3">ABC transporter substrate-binding protein</fullName>
    </recommendedName>
</protein>
<keyword evidence="2" id="KW-1185">Reference proteome</keyword>
<organism evidence="1 2">
    <name type="scientific">Thioflexithrix psekupsensis</name>
    <dbReference type="NCBI Taxonomy" id="1570016"/>
    <lineage>
        <taxon>Bacteria</taxon>
        <taxon>Pseudomonadati</taxon>
        <taxon>Pseudomonadota</taxon>
        <taxon>Gammaproteobacteria</taxon>
        <taxon>Thiotrichales</taxon>
        <taxon>Thioflexithrix</taxon>
    </lineage>
</organism>
<proteinExistence type="predicted"/>
<evidence type="ECO:0008006" key="3">
    <source>
        <dbReference type="Google" id="ProtNLM"/>
    </source>
</evidence>
<name>A0A251XAN3_9GAMM</name>
<dbReference type="EMBL" id="MSLT01000006">
    <property type="protein sequence ID" value="OUD15394.1"/>
    <property type="molecule type" value="Genomic_DNA"/>
</dbReference>
<dbReference type="AlphaFoldDB" id="A0A251XAN3"/>
<dbReference type="Gene3D" id="3.40.50.2300">
    <property type="match status" value="2"/>
</dbReference>
<accession>A0A251XAN3</accession>
<comment type="caution">
    <text evidence="1">The sequence shown here is derived from an EMBL/GenBank/DDBJ whole genome shotgun (WGS) entry which is preliminary data.</text>
</comment>
<dbReference type="Proteomes" id="UP000194798">
    <property type="component" value="Unassembled WGS sequence"/>
</dbReference>
<dbReference type="PANTHER" id="PTHR35271">
    <property type="entry name" value="ABC TRANSPORTER, SUBSTRATE-BINDING LIPOPROTEIN-RELATED"/>
    <property type="match status" value="1"/>
</dbReference>
<dbReference type="PANTHER" id="PTHR35271:SF1">
    <property type="entry name" value="ABC TRANSPORTER, SUBSTRATE-BINDING LIPOPROTEIN"/>
    <property type="match status" value="1"/>
</dbReference>
<dbReference type="InterPro" id="IPR007487">
    <property type="entry name" value="ABC_transpt-TYRBP-like"/>
</dbReference>
<evidence type="ECO:0000313" key="2">
    <source>
        <dbReference type="Proteomes" id="UP000194798"/>
    </source>
</evidence>